<feature type="compositionally biased region" description="Pro residues" evidence="1">
    <location>
        <begin position="963"/>
        <end position="975"/>
    </location>
</feature>
<feature type="compositionally biased region" description="Low complexity" evidence="1">
    <location>
        <begin position="1"/>
        <end position="16"/>
    </location>
</feature>
<gene>
    <name evidence="2" type="ORF">PG999_001154</name>
</gene>
<feature type="compositionally biased region" description="Low complexity" evidence="1">
    <location>
        <begin position="332"/>
        <end position="354"/>
    </location>
</feature>
<feature type="compositionally biased region" description="Polar residues" evidence="1">
    <location>
        <begin position="144"/>
        <end position="154"/>
    </location>
</feature>
<feature type="compositionally biased region" description="Polar residues" evidence="1">
    <location>
        <begin position="94"/>
        <end position="105"/>
    </location>
</feature>
<organism evidence="2 3">
    <name type="scientific">Apiospora kogelbergensis</name>
    <dbReference type="NCBI Taxonomy" id="1337665"/>
    <lineage>
        <taxon>Eukaryota</taxon>
        <taxon>Fungi</taxon>
        <taxon>Dikarya</taxon>
        <taxon>Ascomycota</taxon>
        <taxon>Pezizomycotina</taxon>
        <taxon>Sordariomycetes</taxon>
        <taxon>Xylariomycetidae</taxon>
        <taxon>Amphisphaeriales</taxon>
        <taxon>Apiosporaceae</taxon>
        <taxon>Apiospora</taxon>
    </lineage>
</organism>
<feature type="region of interest" description="Disordered" evidence="1">
    <location>
        <begin position="86"/>
        <end position="241"/>
    </location>
</feature>
<evidence type="ECO:0000313" key="3">
    <source>
        <dbReference type="Proteomes" id="UP001392437"/>
    </source>
</evidence>
<name>A0AAW0RE00_9PEZI</name>
<feature type="region of interest" description="Disordered" evidence="1">
    <location>
        <begin position="605"/>
        <end position="799"/>
    </location>
</feature>
<feature type="compositionally biased region" description="Polar residues" evidence="1">
    <location>
        <begin position="724"/>
        <end position="758"/>
    </location>
</feature>
<feature type="compositionally biased region" description="Low complexity" evidence="1">
    <location>
        <begin position="605"/>
        <end position="615"/>
    </location>
</feature>
<dbReference type="EMBL" id="JAQQWP010000001">
    <property type="protein sequence ID" value="KAK8132981.1"/>
    <property type="molecule type" value="Genomic_DNA"/>
</dbReference>
<evidence type="ECO:0000256" key="1">
    <source>
        <dbReference type="SAM" id="MobiDB-lite"/>
    </source>
</evidence>
<feature type="region of interest" description="Disordered" evidence="1">
    <location>
        <begin position="330"/>
        <end position="354"/>
    </location>
</feature>
<proteinExistence type="predicted"/>
<feature type="compositionally biased region" description="Low complexity" evidence="1">
    <location>
        <begin position="942"/>
        <end position="962"/>
    </location>
</feature>
<feature type="region of interest" description="Disordered" evidence="1">
    <location>
        <begin position="1"/>
        <end position="54"/>
    </location>
</feature>
<feature type="compositionally biased region" description="Polar residues" evidence="1">
    <location>
        <begin position="616"/>
        <end position="636"/>
    </location>
</feature>
<feature type="region of interest" description="Disordered" evidence="1">
    <location>
        <begin position="464"/>
        <end position="486"/>
    </location>
</feature>
<reference evidence="2 3" key="1">
    <citation type="submission" date="2023-01" db="EMBL/GenBank/DDBJ databases">
        <title>Analysis of 21 Apiospora genomes using comparative genomics revels a genus with tremendous synthesis potential of carbohydrate active enzymes and secondary metabolites.</title>
        <authorList>
            <person name="Sorensen T."/>
        </authorList>
    </citation>
    <scope>NUCLEOTIDE SEQUENCE [LARGE SCALE GENOMIC DNA]</scope>
    <source>
        <strain evidence="2 3">CBS 117206</strain>
    </source>
</reference>
<feature type="compositionally biased region" description="Low complexity" evidence="1">
    <location>
        <begin position="819"/>
        <end position="832"/>
    </location>
</feature>
<feature type="compositionally biased region" description="Polar residues" evidence="1">
    <location>
        <begin position="662"/>
        <end position="697"/>
    </location>
</feature>
<evidence type="ECO:0000313" key="2">
    <source>
        <dbReference type="EMBL" id="KAK8132981.1"/>
    </source>
</evidence>
<feature type="region of interest" description="Disordered" evidence="1">
    <location>
        <begin position="811"/>
        <end position="872"/>
    </location>
</feature>
<feature type="compositionally biased region" description="Polar residues" evidence="1">
    <location>
        <begin position="845"/>
        <end position="872"/>
    </location>
</feature>
<keyword evidence="3" id="KW-1185">Reference proteome</keyword>
<feature type="compositionally biased region" description="Low complexity" evidence="1">
    <location>
        <begin position="703"/>
        <end position="723"/>
    </location>
</feature>
<dbReference type="Proteomes" id="UP001392437">
    <property type="component" value="Unassembled WGS sequence"/>
</dbReference>
<feature type="compositionally biased region" description="Low complexity" evidence="1">
    <location>
        <begin position="646"/>
        <end position="656"/>
    </location>
</feature>
<feature type="compositionally biased region" description="Polar residues" evidence="1">
    <location>
        <begin position="209"/>
        <end position="241"/>
    </location>
</feature>
<feature type="compositionally biased region" description="Low complexity" evidence="1">
    <location>
        <begin position="183"/>
        <end position="203"/>
    </location>
</feature>
<feature type="region of interest" description="Disordered" evidence="1">
    <location>
        <begin position="932"/>
        <end position="976"/>
    </location>
</feature>
<accession>A0AAW0RE00</accession>
<comment type="caution">
    <text evidence="2">The sequence shown here is derived from an EMBL/GenBank/DDBJ whole genome shotgun (WGS) entry which is preliminary data.</text>
</comment>
<sequence>MSSTPTPTIPAAAPMPRANSFAIRRRPVSTNTSSVRKPVATHQPTSPLTPPPSATVVTAEGGGIGAVSAHNGNNIPVAYISTNNNHIATPPMSPGTQQSGNSSNAAPVPFTPLSPQPLNGASMRFPLPPPPPLPAQASSPGPVTLSQPSSERPGQQQQQQQQQHITMHFPPPPGQNGEQNQLSPDGSSSPSSPITTPSSSMIPPYNPAYATTQLPHSHLQPQRQNNGGGYKNNTAMPSLGPTATPSFGLSMNGPTIPLVNNHSRRPESLRRVSRYVNKESAKKAYKSSVDFLAKTGKQLDKYAQPAMPFLAATNPDIAAAYSLHQALRPGLQQQQQGGSATLPGGANAAASSSGGSGTGLAVAGGLAAAGLADYALFQGLGGDGGFTGLTDSNSGFDASSLLASFAQQQQTTADGSTASLLESLQNSGQAQPDLSALFQGATGDQQQNLLSAILQQQQQQSSDTAESLLASLGGGSGAQGSVQTDPSQQMMDYIQQQSAASTQTLLSAMQNNASTQGNPQDFASQMLSALSQQQQQQQPDLTSQLMSAIQQQQAATNQALQSAMQGGPTATGQDYGQILASILQQQQQQQQAFMSTFQQQQQQAQAQSQQPAQQTNTTASEAQQQTSFSSQEQATYEEQLLNAALQQQQQQQPQPQYGASGFANTPSSTQQSEPAPAHTSSSMPATDTTGASQSSYSPEFYHSPSGPAAPPSQSQQTNASNQNLYTGPANSNNNTHPSVVSQQPHHHQFQAQSYNQQGLYAPNPSAPPASNTVTTPSPPPQQQNPTSGQSASQGWPSHTQVELSLNLQNTQHFAPPPQQHQQTQQHGSNQGGEVAQPPDSLPPAHQQQHAADLSSANTPPLTEVTSQQHQQHIQYDIPHGMPSQAAHPSSVAVNGHNLEATAIHQPLSQPTEFHSQLSPEFNISPNINLDFNMSQPPPLMPLDPTAASPLSSSLPELPCADQQPPPASSPRPPLPVEAATTTPAWTQHHLPTFGLESLLLPPEATLEAARPNILIGDLDPQSGTSMEIRLLYDTAQIQHEIESLRSTISTENFVVIEPYHSFSLPNSVPTISSNLILTETTTTTITTPKTEKVKVEVVEVEISTGAGTEAVSTSTINVGDDKGNESSVKDDVAMNADVKGQPQTHALTLAATAPDPDGDTMALHKLIIAAPSSFAHDHGLVFSFYAPLLPSLGLGPLKQTVEAVLESIVWADRNASCRVVSERLIGTWVLRTPLNPSSSLTAIGKVEKGDGAGEVAVAAAAMLSPELAPGSVIVEDEAIDVSEEAWAPQYETRTLRFLEGGGYSYDRDIVSENVATASIAHHGEYPSEEDGKEPSLGKKMACYNPDHTRGRFKTYEYPDGAMHLVLVEDGTGSVEVQVIGLTGKAMDVRGRVYVKTT</sequence>
<protein>
    <submittedName>
        <fullName evidence="2">Uncharacterized protein</fullName>
    </submittedName>
</protein>